<dbReference type="EMBL" id="JAAOIV010000014">
    <property type="protein sequence ID" value="NHN57297.1"/>
    <property type="molecule type" value="Genomic_DNA"/>
</dbReference>
<evidence type="ECO:0000256" key="1">
    <source>
        <dbReference type="ARBA" id="ARBA00001946"/>
    </source>
</evidence>
<sequence length="135" mass="14793">MTIHLDTTFLVDAIREGRRGQDGPARRWLAEHRGETLGLSVFVLAELLVGAELHANPDKERRRVLQVLGELPVIEPDSRLAETYARVHASLAQQGAPLATMDVLIGSTALNHDAALLTANRAHFSRIVGLRVLGY</sequence>
<dbReference type="EC" id="3.1.-.-" evidence="8"/>
<evidence type="ECO:0000256" key="5">
    <source>
        <dbReference type="ARBA" id="ARBA00022801"/>
    </source>
</evidence>
<dbReference type="RefSeq" id="WP_166198464.1">
    <property type="nucleotide sequence ID" value="NZ_JAAOIV010000014.1"/>
</dbReference>
<proteinExistence type="inferred from homology"/>
<dbReference type="HAMAP" id="MF_00265">
    <property type="entry name" value="VapC_Nob1"/>
    <property type="match status" value="1"/>
</dbReference>
<dbReference type="InterPro" id="IPR002716">
    <property type="entry name" value="PIN_dom"/>
</dbReference>
<feature type="binding site" evidence="8">
    <location>
        <position position="102"/>
    </location>
    <ligand>
        <name>Mg(2+)</name>
        <dbReference type="ChEBI" id="CHEBI:18420"/>
    </ligand>
</feature>
<evidence type="ECO:0000313" key="10">
    <source>
        <dbReference type="EMBL" id="NHN57297.1"/>
    </source>
</evidence>
<dbReference type="CDD" id="cd09881">
    <property type="entry name" value="PIN_VapC4-5_FitB-like"/>
    <property type="match status" value="1"/>
</dbReference>
<evidence type="ECO:0000256" key="8">
    <source>
        <dbReference type="HAMAP-Rule" id="MF_00265"/>
    </source>
</evidence>
<evidence type="ECO:0000256" key="3">
    <source>
        <dbReference type="ARBA" id="ARBA00022722"/>
    </source>
</evidence>
<feature type="binding site" evidence="8">
    <location>
        <position position="6"/>
    </location>
    <ligand>
        <name>Mg(2+)</name>
        <dbReference type="ChEBI" id="CHEBI:18420"/>
    </ligand>
</feature>
<dbReference type="InterPro" id="IPR050556">
    <property type="entry name" value="Type_II_TA_system_RNase"/>
</dbReference>
<accession>A0A967B821</accession>
<evidence type="ECO:0000259" key="9">
    <source>
        <dbReference type="Pfam" id="PF01850"/>
    </source>
</evidence>
<dbReference type="Proteomes" id="UP000744769">
    <property type="component" value="Unassembled WGS sequence"/>
</dbReference>
<dbReference type="AlphaFoldDB" id="A0A967B821"/>
<keyword evidence="4 8" id="KW-0479">Metal-binding</keyword>
<comment type="similarity">
    <text evidence="7 8">Belongs to the PINc/VapC protein family.</text>
</comment>
<evidence type="ECO:0000256" key="2">
    <source>
        <dbReference type="ARBA" id="ARBA00022649"/>
    </source>
</evidence>
<feature type="domain" description="PIN" evidence="9">
    <location>
        <begin position="5"/>
        <end position="127"/>
    </location>
</feature>
<keyword evidence="11" id="KW-1185">Reference proteome</keyword>
<name>A0A967B821_9MICO</name>
<dbReference type="GO" id="GO:0004540">
    <property type="term" value="F:RNA nuclease activity"/>
    <property type="evidence" value="ECO:0007669"/>
    <property type="project" value="InterPro"/>
</dbReference>
<keyword evidence="8" id="KW-0800">Toxin</keyword>
<keyword evidence="6 8" id="KW-0460">Magnesium</keyword>
<dbReference type="SUPFAM" id="SSF88723">
    <property type="entry name" value="PIN domain-like"/>
    <property type="match status" value="1"/>
</dbReference>
<dbReference type="InterPro" id="IPR022907">
    <property type="entry name" value="VapC_family"/>
</dbReference>
<dbReference type="GO" id="GO:0090729">
    <property type="term" value="F:toxin activity"/>
    <property type="evidence" value="ECO:0007669"/>
    <property type="project" value="UniProtKB-KW"/>
</dbReference>
<dbReference type="InterPro" id="IPR029060">
    <property type="entry name" value="PIN-like_dom_sf"/>
</dbReference>
<keyword evidence="5 8" id="KW-0378">Hydrolase</keyword>
<evidence type="ECO:0000313" key="11">
    <source>
        <dbReference type="Proteomes" id="UP000744769"/>
    </source>
</evidence>
<dbReference type="PANTHER" id="PTHR33653:SF1">
    <property type="entry name" value="RIBONUCLEASE VAPC2"/>
    <property type="match status" value="1"/>
</dbReference>
<organism evidence="10 11">
    <name type="scientific">Metallococcus carri</name>
    <dbReference type="NCBI Taxonomy" id="1656884"/>
    <lineage>
        <taxon>Bacteria</taxon>
        <taxon>Bacillati</taxon>
        <taxon>Actinomycetota</taxon>
        <taxon>Actinomycetes</taxon>
        <taxon>Micrococcales</taxon>
        <taxon>Dermacoccaceae</taxon>
        <taxon>Metallococcus</taxon>
    </lineage>
</organism>
<dbReference type="Pfam" id="PF01850">
    <property type="entry name" value="PIN"/>
    <property type="match status" value="1"/>
</dbReference>
<evidence type="ECO:0000256" key="4">
    <source>
        <dbReference type="ARBA" id="ARBA00022723"/>
    </source>
</evidence>
<protein>
    <recommendedName>
        <fullName evidence="8">Ribonuclease VapC</fullName>
        <shortName evidence="8">RNase VapC</shortName>
        <ecNumber evidence="8">3.1.-.-</ecNumber>
    </recommendedName>
    <alternativeName>
        <fullName evidence="8">Toxin VapC</fullName>
    </alternativeName>
</protein>
<dbReference type="Gene3D" id="3.40.50.1010">
    <property type="entry name" value="5'-nuclease"/>
    <property type="match status" value="1"/>
</dbReference>
<keyword evidence="2 8" id="KW-1277">Toxin-antitoxin system</keyword>
<evidence type="ECO:0000256" key="6">
    <source>
        <dbReference type="ARBA" id="ARBA00022842"/>
    </source>
</evidence>
<gene>
    <name evidence="8" type="primary">vapC</name>
    <name evidence="10" type="ORF">G9U51_16115</name>
</gene>
<dbReference type="PANTHER" id="PTHR33653">
    <property type="entry name" value="RIBONUCLEASE VAPC2"/>
    <property type="match status" value="1"/>
</dbReference>
<dbReference type="GO" id="GO:0016787">
    <property type="term" value="F:hydrolase activity"/>
    <property type="evidence" value="ECO:0007669"/>
    <property type="project" value="UniProtKB-KW"/>
</dbReference>
<comment type="function">
    <text evidence="8">Toxic component of a toxin-antitoxin (TA) system. An RNase.</text>
</comment>
<reference evidence="10" key="1">
    <citation type="submission" date="2020-03" db="EMBL/GenBank/DDBJ databases">
        <title>Draft sequencing of Calidifontibacter sp. DB0510.</title>
        <authorList>
            <person name="Kim D.-U."/>
        </authorList>
    </citation>
    <scope>NUCLEOTIDE SEQUENCE</scope>
    <source>
        <strain evidence="10">DB0510</strain>
    </source>
</reference>
<comment type="caution">
    <text evidence="10">The sequence shown here is derived from an EMBL/GenBank/DDBJ whole genome shotgun (WGS) entry which is preliminary data.</text>
</comment>
<keyword evidence="3 8" id="KW-0540">Nuclease</keyword>
<comment type="cofactor">
    <cofactor evidence="1 8">
        <name>Mg(2+)</name>
        <dbReference type="ChEBI" id="CHEBI:18420"/>
    </cofactor>
</comment>
<evidence type="ECO:0000256" key="7">
    <source>
        <dbReference type="ARBA" id="ARBA00038093"/>
    </source>
</evidence>
<dbReference type="GO" id="GO:0000287">
    <property type="term" value="F:magnesium ion binding"/>
    <property type="evidence" value="ECO:0007669"/>
    <property type="project" value="UniProtKB-UniRule"/>
</dbReference>